<reference evidence="4 5" key="1">
    <citation type="submission" date="2023-10" db="EMBL/GenBank/DDBJ databases">
        <title>Chromosome-scale genome assembly provides insights into flower coloration mechanisms of Canna indica.</title>
        <authorList>
            <person name="Li C."/>
        </authorList>
    </citation>
    <scope>NUCLEOTIDE SEQUENCE [LARGE SCALE GENOMIC DNA]</scope>
    <source>
        <tissue evidence="4">Flower</tissue>
    </source>
</reference>
<proteinExistence type="predicted"/>
<dbReference type="Proteomes" id="UP001327560">
    <property type="component" value="Chromosome 5"/>
</dbReference>
<name>A0AAQ3KF93_9LILI</name>
<evidence type="ECO:0000256" key="2">
    <source>
        <dbReference type="ARBA" id="ARBA00023121"/>
    </source>
</evidence>
<accession>A0AAQ3KF93</accession>
<protein>
    <recommendedName>
        <fullName evidence="6">Bifunctional inhibitor/plant lipid transfer protein/seed storage helical domain-containing protein</fullName>
    </recommendedName>
</protein>
<evidence type="ECO:0000256" key="1">
    <source>
        <dbReference type="ARBA" id="ARBA00022448"/>
    </source>
</evidence>
<feature type="chain" id="PRO_5042812586" description="Bifunctional inhibitor/plant lipid transfer protein/seed storage helical domain-containing protein" evidence="3">
    <location>
        <begin position="28"/>
        <end position="93"/>
    </location>
</feature>
<dbReference type="SUPFAM" id="SSF47699">
    <property type="entry name" value="Bifunctional inhibitor/lipid-transfer protein/seed storage 2S albumin"/>
    <property type="match status" value="1"/>
</dbReference>
<dbReference type="InterPro" id="IPR036312">
    <property type="entry name" value="Bifun_inhib/LTP/seed_sf"/>
</dbReference>
<dbReference type="GO" id="GO:0006869">
    <property type="term" value="P:lipid transport"/>
    <property type="evidence" value="ECO:0007669"/>
    <property type="project" value="InterPro"/>
</dbReference>
<dbReference type="AlphaFoldDB" id="A0AAQ3KF93"/>
<evidence type="ECO:0008006" key="6">
    <source>
        <dbReference type="Google" id="ProtNLM"/>
    </source>
</evidence>
<evidence type="ECO:0000313" key="4">
    <source>
        <dbReference type="EMBL" id="WOL07204.1"/>
    </source>
</evidence>
<dbReference type="PANTHER" id="PTHR33214:SF84">
    <property type="entry name" value="BIFUNCTIONAL INHIBITOR_PLANT LIPID TRANSFER PROTEIN_SEED STORAGE HELICAL DOMAIN-CONTAINING PROTEIN"/>
    <property type="match status" value="1"/>
</dbReference>
<evidence type="ECO:0000256" key="3">
    <source>
        <dbReference type="SAM" id="SignalP"/>
    </source>
</evidence>
<dbReference type="GO" id="GO:0008289">
    <property type="term" value="F:lipid binding"/>
    <property type="evidence" value="ECO:0007669"/>
    <property type="project" value="UniProtKB-KW"/>
</dbReference>
<organism evidence="4 5">
    <name type="scientific">Canna indica</name>
    <name type="common">Indian-shot</name>
    <dbReference type="NCBI Taxonomy" id="4628"/>
    <lineage>
        <taxon>Eukaryota</taxon>
        <taxon>Viridiplantae</taxon>
        <taxon>Streptophyta</taxon>
        <taxon>Embryophyta</taxon>
        <taxon>Tracheophyta</taxon>
        <taxon>Spermatophyta</taxon>
        <taxon>Magnoliopsida</taxon>
        <taxon>Liliopsida</taxon>
        <taxon>Zingiberales</taxon>
        <taxon>Cannaceae</taxon>
        <taxon>Canna</taxon>
    </lineage>
</organism>
<dbReference type="PANTHER" id="PTHR33214">
    <property type="entry name" value="BIFUNCTIONAL INHIBITOR/LIPID-TRANSFER PROTEIN/SEED STORAGE 2S ALBUMIN SUPERFAMILY PROTEIN"/>
    <property type="match status" value="1"/>
</dbReference>
<keyword evidence="1" id="KW-0813">Transport</keyword>
<dbReference type="InterPro" id="IPR033872">
    <property type="entry name" value="nsLTP2"/>
</dbReference>
<keyword evidence="3" id="KW-0732">Signal</keyword>
<keyword evidence="2" id="KW-0446">Lipid-binding</keyword>
<evidence type="ECO:0000313" key="5">
    <source>
        <dbReference type="Proteomes" id="UP001327560"/>
    </source>
</evidence>
<dbReference type="EMBL" id="CP136894">
    <property type="protein sequence ID" value="WOL07204.1"/>
    <property type="molecule type" value="Genomic_DNA"/>
</dbReference>
<sequence length="93" mass="9702">MKCSNLVMFLCVISALVLLRAPTAVEAACSIAELTPCASAILSSAKPSSLCCSRLQAQSSCFCEYKNDPNLSKYFTGGQKVAADCGVSIPSCN</sequence>
<gene>
    <name evidence="4" type="ORF">Cni_G15942</name>
</gene>
<dbReference type="Gene3D" id="1.10.110.10">
    <property type="entry name" value="Plant lipid-transfer and hydrophobic proteins"/>
    <property type="match status" value="1"/>
</dbReference>
<keyword evidence="5" id="KW-1185">Reference proteome</keyword>
<feature type="signal peptide" evidence="3">
    <location>
        <begin position="1"/>
        <end position="27"/>
    </location>
</feature>